<dbReference type="PANTHER" id="PTHR45811">
    <property type="entry name" value="COPPER TRANSPORT PROTEIN FAMILY-RELATED"/>
    <property type="match status" value="1"/>
</dbReference>
<evidence type="ECO:0000313" key="8">
    <source>
        <dbReference type="EMBL" id="CAH2048257.1"/>
    </source>
</evidence>
<feature type="domain" description="HMA" evidence="7">
    <location>
        <begin position="1"/>
        <end position="68"/>
    </location>
</feature>
<proteinExistence type="inferred from homology"/>
<sequence>MKKMVVMMHVNDERSKEKIIRTVAKYPGITTITMDSNDGKLTVIGELDVTRILGKLERRWGTAELATFGPYDPKKEAETAAAAEKKRKEEAERQRSQAHRENQFLNPPPIQAYHGNQYLNPPLHHYSVVCDHDNNHGCVIS</sequence>
<dbReference type="Gene3D" id="3.30.70.100">
    <property type="match status" value="1"/>
</dbReference>
<dbReference type="PANTHER" id="PTHR45811:SF85">
    <property type="entry name" value="COPPER TRANSPORT PROTEIN FAMILY"/>
    <property type="match status" value="1"/>
</dbReference>
<evidence type="ECO:0000256" key="2">
    <source>
        <dbReference type="ARBA" id="ARBA00022723"/>
    </source>
</evidence>
<dbReference type="InterPro" id="IPR006121">
    <property type="entry name" value="HMA_dom"/>
</dbReference>
<accession>A0AAU9RR82</accession>
<reference evidence="8 9" key="1">
    <citation type="submission" date="2022-03" db="EMBL/GenBank/DDBJ databases">
        <authorList>
            <person name="Nunn A."/>
            <person name="Chopra R."/>
            <person name="Nunn A."/>
            <person name="Contreras Garrido A."/>
        </authorList>
    </citation>
    <scope>NUCLEOTIDE SEQUENCE [LARGE SCALE GENOMIC DNA]</scope>
</reference>
<gene>
    <name evidence="8" type="ORF">TAV2_LOCUS5862</name>
</gene>
<dbReference type="EMBL" id="OU466858">
    <property type="protein sequence ID" value="CAH2048257.1"/>
    <property type="molecule type" value="Genomic_DNA"/>
</dbReference>
<keyword evidence="4" id="KW-0636">Prenylation</keyword>
<keyword evidence="2" id="KW-0479">Metal-binding</keyword>
<evidence type="ECO:0000256" key="1">
    <source>
        <dbReference type="ARBA" id="ARBA00022481"/>
    </source>
</evidence>
<evidence type="ECO:0000256" key="6">
    <source>
        <dbReference type="SAM" id="MobiDB-lite"/>
    </source>
</evidence>
<keyword evidence="3" id="KW-0449">Lipoprotein</keyword>
<comment type="similarity">
    <text evidence="5">Belongs to the HIPP family.</text>
</comment>
<protein>
    <recommendedName>
        <fullName evidence="7">HMA domain-containing protein</fullName>
    </recommendedName>
</protein>
<evidence type="ECO:0000259" key="7">
    <source>
        <dbReference type="PROSITE" id="PS50846"/>
    </source>
</evidence>
<dbReference type="InterPro" id="IPR051863">
    <property type="entry name" value="HIPP"/>
</dbReference>
<dbReference type="AlphaFoldDB" id="A0AAU9RR82"/>
<dbReference type="Proteomes" id="UP000836841">
    <property type="component" value="Chromosome 2"/>
</dbReference>
<keyword evidence="1" id="KW-0488">Methylation</keyword>
<keyword evidence="9" id="KW-1185">Reference proteome</keyword>
<evidence type="ECO:0000256" key="3">
    <source>
        <dbReference type="ARBA" id="ARBA00023288"/>
    </source>
</evidence>
<feature type="compositionally biased region" description="Basic and acidic residues" evidence="6">
    <location>
        <begin position="72"/>
        <end position="102"/>
    </location>
</feature>
<feature type="region of interest" description="Disordered" evidence="6">
    <location>
        <begin position="68"/>
        <end position="107"/>
    </location>
</feature>
<organism evidence="8 9">
    <name type="scientific">Thlaspi arvense</name>
    <name type="common">Field penny-cress</name>
    <dbReference type="NCBI Taxonomy" id="13288"/>
    <lineage>
        <taxon>Eukaryota</taxon>
        <taxon>Viridiplantae</taxon>
        <taxon>Streptophyta</taxon>
        <taxon>Embryophyta</taxon>
        <taxon>Tracheophyta</taxon>
        <taxon>Spermatophyta</taxon>
        <taxon>Magnoliopsida</taxon>
        <taxon>eudicotyledons</taxon>
        <taxon>Gunneridae</taxon>
        <taxon>Pentapetalae</taxon>
        <taxon>rosids</taxon>
        <taxon>malvids</taxon>
        <taxon>Brassicales</taxon>
        <taxon>Brassicaceae</taxon>
        <taxon>Thlaspideae</taxon>
        <taxon>Thlaspi</taxon>
    </lineage>
</organism>
<evidence type="ECO:0000256" key="5">
    <source>
        <dbReference type="ARBA" id="ARBA00024045"/>
    </source>
</evidence>
<name>A0AAU9RR82_THLAR</name>
<dbReference type="GO" id="GO:0046872">
    <property type="term" value="F:metal ion binding"/>
    <property type="evidence" value="ECO:0007669"/>
    <property type="project" value="UniProtKB-KW"/>
</dbReference>
<evidence type="ECO:0000313" key="9">
    <source>
        <dbReference type="Proteomes" id="UP000836841"/>
    </source>
</evidence>
<evidence type="ECO:0000256" key="4">
    <source>
        <dbReference type="ARBA" id="ARBA00023289"/>
    </source>
</evidence>
<dbReference type="PROSITE" id="PS50846">
    <property type="entry name" value="HMA_2"/>
    <property type="match status" value="1"/>
</dbReference>